<dbReference type="GO" id="GO:0008379">
    <property type="term" value="F:thioredoxin peroxidase activity"/>
    <property type="evidence" value="ECO:0007669"/>
    <property type="project" value="InterPro"/>
</dbReference>
<dbReference type="Gene3D" id="3.40.30.10">
    <property type="entry name" value="Glutaredoxin"/>
    <property type="match status" value="1"/>
</dbReference>
<dbReference type="RefSeq" id="WP_073329850.1">
    <property type="nucleotide sequence ID" value="NZ_FQYO01000003.1"/>
</dbReference>
<feature type="domain" description="Thioredoxin" evidence="7">
    <location>
        <begin position="3"/>
        <end position="165"/>
    </location>
</feature>
<evidence type="ECO:0000313" key="9">
    <source>
        <dbReference type="Proteomes" id="UP000184292"/>
    </source>
</evidence>
<gene>
    <name evidence="8" type="ORF">SAMN05444417_2188</name>
</gene>
<reference evidence="8 9" key="1">
    <citation type="submission" date="2016-11" db="EMBL/GenBank/DDBJ databases">
        <authorList>
            <person name="Jaros S."/>
            <person name="Januszkiewicz K."/>
            <person name="Wedrychowicz H."/>
        </authorList>
    </citation>
    <scope>NUCLEOTIDE SEQUENCE [LARGE SCALE GENOMIC DNA]</scope>
    <source>
        <strain evidence="8 9">DSM 100565</strain>
    </source>
</reference>
<keyword evidence="4 6" id="KW-0676">Redox-active center</keyword>
<dbReference type="EMBL" id="FQYO01000003">
    <property type="protein sequence ID" value="SHI89227.1"/>
    <property type="molecule type" value="Genomic_DNA"/>
</dbReference>
<keyword evidence="2 6" id="KW-0049">Antioxidant</keyword>
<dbReference type="Proteomes" id="UP000184292">
    <property type="component" value="Unassembled WGS sequence"/>
</dbReference>
<evidence type="ECO:0000256" key="1">
    <source>
        <dbReference type="ARBA" id="ARBA00022559"/>
    </source>
</evidence>
<evidence type="ECO:0000256" key="5">
    <source>
        <dbReference type="PIRSR" id="PIRSR637944-1"/>
    </source>
</evidence>
<dbReference type="FunFam" id="3.40.30.10:FF:000020">
    <property type="entry name" value="Peroxiredoxin"/>
    <property type="match status" value="1"/>
</dbReference>
<dbReference type="CDD" id="cd03013">
    <property type="entry name" value="PRX5_like"/>
    <property type="match status" value="1"/>
</dbReference>
<dbReference type="InterPro" id="IPR036249">
    <property type="entry name" value="Thioredoxin-like_sf"/>
</dbReference>
<dbReference type="InterPro" id="IPR013740">
    <property type="entry name" value="Redoxin"/>
</dbReference>
<dbReference type="Pfam" id="PF08534">
    <property type="entry name" value="Redoxin"/>
    <property type="match status" value="1"/>
</dbReference>
<dbReference type="PROSITE" id="PS51352">
    <property type="entry name" value="THIOREDOXIN_2"/>
    <property type="match status" value="1"/>
</dbReference>
<organism evidence="8 9">
    <name type="scientific">Wenxinia saemankumensis</name>
    <dbReference type="NCBI Taxonomy" id="1447782"/>
    <lineage>
        <taxon>Bacteria</taxon>
        <taxon>Pseudomonadati</taxon>
        <taxon>Pseudomonadota</taxon>
        <taxon>Alphaproteobacteria</taxon>
        <taxon>Rhodobacterales</taxon>
        <taxon>Roseobacteraceae</taxon>
        <taxon>Wenxinia</taxon>
    </lineage>
</organism>
<dbReference type="AlphaFoldDB" id="A0A1M6EUT4"/>
<evidence type="ECO:0000313" key="8">
    <source>
        <dbReference type="EMBL" id="SHI89227.1"/>
    </source>
</evidence>
<dbReference type="OrthoDB" id="9800621at2"/>
<evidence type="ECO:0000256" key="6">
    <source>
        <dbReference type="RuleBase" id="RU366011"/>
    </source>
</evidence>
<comment type="function">
    <text evidence="6">Thiol-specific peroxidase that catalyzes the reduction of hydrogen peroxide and organic hydroperoxides to water and alcohols, respectively. Plays a role in cell protection against oxidative stress by detoxifying peroxides.</text>
</comment>
<dbReference type="InterPro" id="IPR013766">
    <property type="entry name" value="Thioredoxin_domain"/>
</dbReference>
<keyword evidence="9" id="KW-1185">Reference proteome</keyword>
<dbReference type="EC" id="1.11.1.27" evidence="6"/>
<evidence type="ECO:0000259" key="7">
    <source>
        <dbReference type="PROSITE" id="PS51352"/>
    </source>
</evidence>
<name>A0A1M6EUT4_9RHOB</name>
<comment type="similarity">
    <text evidence="6">Belongs to the peroxiredoxin family. Prx5 subfamily.</text>
</comment>
<protein>
    <recommendedName>
        <fullName evidence="6">Glutathione-dependent peroxiredoxin</fullName>
        <ecNumber evidence="6">1.11.1.27</ecNumber>
    </recommendedName>
</protein>
<dbReference type="GO" id="GO:0045454">
    <property type="term" value="P:cell redox homeostasis"/>
    <property type="evidence" value="ECO:0007669"/>
    <property type="project" value="TreeGrafter"/>
</dbReference>
<keyword evidence="1 6" id="KW-0575">Peroxidase</keyword>
<dbReference type="GO" id="GO:0005737">
    <property type="term" value="C:cytoplasm"/>
    <property type="evidence" value="ECO:0007669"/>
    <property type="project" value="TreeGrafter"/>
</dbReference>
<evidence type="ECO:0000256" key="3">
    <source>
        <dbReference type="ARBA" id="ARBA00023002"/>
    </source>
</evidence>
<evidence type="ECO:0000256" key="4">
    <source>
        <dbReference type="ARBA" id="ARBA00023284"/>
    </source>
</evidence>
<dbReference type="STRING" id="1447782.SAMN05444417_2188"/>
<dbReference type="GO" id="GO:0034599">
    <property type="term" value="P:cellular response to oxidative stress"/>
    <property type="evidence" value="ECO:0007669"/>
    <property type="project" value="InterPro"/>
</dbReference>
<evidence type="ECO:0000256" key="2">
    <source>
        <dbReference type="ARBA" id="ARBA00022862"/>
    </source>
</evidence>
<accession>A0A1M6EUT4</accession>
<dbReference type="GO" id="GO:0042744">
    <property type="term" value="P:hydrogen peroxide catabolic process"/>
    <property type="evidence" value="ECO:0007669"/>
    <property type="project" value="TreeGrafter"/>
</dbReference>
<sequence length="168" mass="17723">MGVSRGDRMPDATVLVSNAEGRPEEVRMHDLAGTGRVVVFGLPGAFTGTCSTAHVPSFVRTKDAFAEAGIDRIVCVSVNDSFVMEAWGRETGAAGAGIVMAGDASGEFTRAMGMEFTAEAAGLFGRSKRYSMLVEDGVVTILNPEESPGLCETSAGETLLEQVRSRRE</sequence>
<feature type="active site" description="Cysteine sulfenic acid (-SOH) intermediate" evidence="5">
    <location>
        <position position="50"/>
    </location>
</feature>
<keyword evidence="3 6" id="KW-0560">Oxidoreductase</keyword>
<dbReference type="PANTHER" id="PTHR10430:SF16">
    <property type="entry name" value="PEROXIREDOXIN-5, MITOCHONDRIAL"/>
    <property type="match status" value="1"/>
</dbReference>
<dbReference type="SUPFAM" id="SSF52833">
    <property type="entry name" value="Thioredoxin-like"/>
    <property type="match status" value="1"/>
</dbReference>
<dbReference type="PANTHER" id="PTHR10430">
    <property type="entry name" value="PEROXIREDOXIN"/>
    <property type="match status" value="1"/>
</dbReference>
<comment type="catalytic activity">
    <reaction evidence="6">
        <text>a hydroperoxide + 2 glutathione = an alcohol + glutathione disulfide + H2O</text>
        <dbReference type="Rhea" id="RHEA:62632"/>
        <dbReference type="ChEBI" id="CHEBI:15377"/>
        <dbReference type="ChEBI" id="CHEBI:30879"/>
        <dbReference type="ChEBI" id="CHEBI:35924"/>
        <dbReference type="ChEBI" id="CHEBI:57925"/>
        <dbReference type="ChEBI" id="CHEBI:58297"/>
        <dbReference type="EC" id="1.11.1.27"/>
    </reaction>
</comment>
<dbReference type="InterPro" id="IPR037944">
    <property type="entry name" value="PRX5-like"/>
</dbReference>
<proteinExistence type="inferred from homology"/>